<dbReference type="EMBL" id="MU006749">
    <property type="protein sequence ID" value="KAF2621974.1"/>
    <property type="molecule type" value="Genomic_DNA"/>
</dbReference>
<evidence type="ECO:0000313" key="1">
    <source>
        <dbReference type="EMBL" id="KAF2621974.1"/>
    </source>
</evidence>
<protein>
    <submittedName>
        <fullName evidence="1">Uncharacterized protein</fullName>
    </submittedName>
</protein>
<evidence type="ECO:0000313" key="2">
    <source>
        <dbReference type="Proteomes" id="UP000799754"/>
    </source>
</evidence>
<accession>A0ACB6RLD8</accession>
<reference evidence="1" key="1">
    <citation type="journal article" date="2020" name="Stud. Mycol.">
        <title>101 Dothideomycetes genomes: a test case for predicting lifestyles and emergence of pathogens.</title>
        <authorList>
            <person name="Haridas S."/>
            <person name="Albert R."/>
            <person name="Binder M."/>
            <person name="Bloem J."/>
            <person name="Labutti K."/>
            <person name="Salamov A."/>
            <person name="Andreopoulos B."/>
            <person name="Baker S."/>
            <person name="Barry K."/>
            <person name="Bills G."/>
            <person name="Bluhm B."/>
            <person name="Cannon C."/>
            <person name="Castanera R."/>
            <person name="Culley D."/>
            <person name="Daum C."/>
            <person name="Ezra D."/>
            <person name="Gonzalez J."/>
            <person name="Henrissat B."/>
            <person name="Kuo A."/>
            <person name="Liang C."/>
            <person name="Lipzen A."/>
            <person name="Lutzoni F."/>
            <person name="Magnuson J."/>
            <person name="Mondo S."/>
            <person name="Nolan M."/>
            <person name="Ohm R."/>
            <person name="Pangilinan J."/>
            <person name="Park H.-J."/>
            <person name="Ramirez L."/>
            <person name="Alfaro M."/>
            <person name="Sun H."/>
            <person name="Tritt A."/>
            <person name="Yoshinaga Y."/>
            <person name="Zwiers L.-H."/>
            <person name="Turgeon B."/>
            <person name="Goodwin S."/>
            <person name="Spatafora J."/>
            <person name="Crous P."/>
            <person name="Grigoriev I."/>
        </authorList>
    </citation>
    <scope>NUCLEOTIDE SEQUENCE</scope>
    <source>
        <strain evidence="1">CBS 525.71</strain>
    </source>
</reference>
<comment type="caution">
    <text evidence="1">The sequence shown here is derived from an EMBL/GenBank/DDBJ whole genome shotgun (WGS) entry which is preliminary data.</text>
</comment>
<dbReference type="Proteomes" id="UP000799754">
    <property type="component" value="Unassembled WGS sequence"/>
</dbReference>
<sequence>MFLPALPIVINLLWAFICYFVDFLIGVFALLAFGLPDWTTAAIMFNNTASYPLLLIQSLEQIGILSKLLVADERTCELVGRAKSYFFVFATVSSCLAFVVGPRLIDTEHVPESDDNLTIDGEEENEPRLLSSSQPNRERRKSVTNITLFPSKPKFTTVKRRPRYIPQLHWSNPTLLGTLLGVLIGMTPVLHRAFFSSTYNGAVFTAWLTESWKNIGRLLVPLPFIFAGISLYTLYKDLKQSDGSTARASTPLATTAFILMIRFIMWPIISSGVIYAIVKHSSALESLITMVQVSDAGVEDERKIAKILATSYIISPILVVVVVGALYVSKAAM</sequence>
<proteinExistence type="predicted"/>
<name>A0ACB6RLD8_9PLEO</name>
<keyword evidence="2" id="KW-1185">Reference proteome</keyword>
<organism evidence="1 2">
    <name type="scientific">Macroventuria anomochaeta</name>
    <dbReference type="NCBI Taxonomy" id="301207"/>
    <lineage>
        <taxon>Eukaryota</taxon>
        <taxon>Fungi</taxon>
        <taxon>Dikarya</taxon>
        <taxon>Ascomycota</taxon>
        <taxon>Pezizomycotina</taxon>
        <taxon>Dothideomycetes</taxon>
        <taxon>Pleosporomycetidae</taxon>
        <taxon>Pleosporales</taxon>
        <taxon>Pleosporineae</taxon>
        <taxon>Didymellaceae</taxon>
        <taxon>Macroventuria</taxon>
    </lineage>
</organism>
<gene>
    <name evidence="1" type="ORF">BU25DRAFT_435186</name>
</gene>